<protein>
    <submittedName>
        <fullName evidence="2">Uncharacterized protein</fullName>
    </submittedName>
</protein>
<dbReference type="AlphaFoldDB" id="A0A2P2Q7M5"/>
<keyword evidence="1" id="KW-0472">Membrane</keyword>
<dbReference type="EMBL" id="GGEC01082504">
    <property type="protein sequence ID" value="MBX62988.1"/>
    <property type="molecule type" value="Transcribed_RNA"/>
</dbReference>
<evidence type="ECO:0000313" key="2">
    <source>
        <dbReference type="EMBL" id="MBX62988.1"/>
    </source>
</evidence>
<name>A0A2P2Q7M5_RHIMU</name>
<reference evidence="2" key="1">
    <citation type="submission" date="2018-02" db="EMBL/GenBank/DDBJ databases">
        <title>Rhizophora mucronata_Transcriptome.</title>
        <authorList>
            <person name="Meera S.P."/>
            <person name="Sreeshan A."/>
            <person name="Augustine A."/>
        </authorList>
    </citation>
    <scope>NUCLEOTIDE SEQUENCE</scope>
    <source>
        <tissue evidence="2">Leaf</tissue>
    </source>
</reference>
<sequence>MYFLPLPVFPSSTKLWLLVTEFYKFEQKFYKCSKVFHRTFSYCYLSGNCIIAAKNSIEPFRLLFPAVDAIAAVFLVWFGLGLFSFSLLCIDVGYINKPNI</sequence>
<accession>A0A2P2Q7M5</accession>
<proteinExistence type="predicted"/>
<organism evidence="2">
    <name type="scientific">Rhizophora mucronata</name>
    <name type="common">Asiatic mangrove</name>
    <dbReference type="NCBI Taxonomy" id="61149"/>
    <lineage>
        <taxon>Eukaryota</taxon>
        <taxon>Viridiplantae</taxon>
        <taxon>Streptophyta</taxon>
        <taxon>Embryophyta</taxon>
        <taxon>Tracheophyta</taxon>
        <taxon>Spermatophyta</taxon>
        <taxon>Magnoliopsida</taxon>
        <taxon>eudicotyledons</taxon>
        <taxon>Gunneridae</taxon>
        <taxon>Pentapetalae</taxon>
        <taxon>rosids</taxon>
        <taxon>fabids</taxon>
        <taxon>Malpighiales</taxon>
        <taxon>Rhizophoraceae</taxon>
        <taxon>Rhizophora</taxon>
    </lineage>
</organism>
<feature type="transmembrane region" description="Helical" evidence="1">
    <location>
        <begin position="69"/>
        <end position="95"/>
    </location>
</feature>
<keyword evidence="1" id="KW-0812">Transmembrane</keyword>
<keyword evidence="1" id="KW-1133">Transmembrane helix</keyword>
<evidence type="ECO:0000256" key="1">
    <source>
        <dbReference type="SAM" id="Phobius"/>
    </source>
</evidence>